<dbReference type="EMBL" id="CAUYUJ010005113">
    <property type="protein sequence ID" value="CAK0812310.1"/>
    <property type="molecule type" value="Genomic_DNA"/>
</dbReference>
<keyword evidence="3" id="KW-1185">Reference proteome</keyword>
<accession>A0ABN9R0T9</accession>
<sequence>MALDSPRTARAAAAGRGQDAREPRVRQGEWHTRDQITSGYRRPPKWDFDKLPGRSGKLDSTGMVYYQPAMYAVQHDSVLPSPKSAVPFAKQLSNEAPGQLGHLVSPLPAAGSPKTRASQHESVQPDRSLFRGGAMVSPRVLCVKDLSKTRSRDRAAVPDGELVVRRERP</sequence>
<proteinExistence type="predicted"/>
<comment type="caution">
    <text evidence="2">The sequence shown here is derived from an EMBL/GenBank/DDBJ whole genome shotgun (WGS) entry which is preliminary data.</text>
</comment>
<feature type="region of interest" description="Disordered" evidence="1">
    <location>
        <begin position="145"/>
        <end position="169"/>
    </location>
</feature>
<protein>
    <submittedName>
        <fullName evidence="2">Uncharacterized protein</fullName>
    </submittedName>
</protein>
<dbReference type="Proteomes" id="UP001189429">
    <property type="component" value="Unassembled WGS sequence"/>
</dbReference>
<feature type="region of interest" description="Disordered" evidence="1">
    <location>
        <begin position="1"/>
        <end position="53"/>
    </location>
</feature>
<evidence type="ECO:0000313" key="2">
    <source>
        <dbReference type="EMBL" id="CAK0812310.1"/>
    </source>
</evidence>
<name>A0ABN9R0T9_9DINO</name>
<evidence type="ECO:0000313" key="3">
    <source>
        <dbReference type="Proteomes" id="UP001189429"/>
    </source>
</evidence>
<organism evidence="2 3">
    <name type="scientific">Prorocentrum cordatum</name>
    <dbReference type="NCBI Taxonomy" id="2364126"/>
    <lineage>
        <taxon>Eukaryota</taxon>
        <taxon>Sar</taxon>
        <taxon>Alveolata</taxon>
        <taxon>Dinophyceae</taxon>
        <taxon>Prorocentrales</taxon>
        <taxon>Prorocentraceae</taxon>
        <taxon>Prorocentrum</taxon>
    </lineage>
</organism>
<gene>
    <name evidence="2" type="ORF">PCOR1329_LOCUS16630</name>
</gene>
<reference evidence="2" key="1">
    <citation type="submission" date="2023-10" db="EMBL/GenBank/DDBJ databases">
        <authorList>
            <person name="Chen Y."/>
            <person name="Shah S."/>
            <person name="Dougan E. K."/>
            <person name="Thang M."/>
            <person name="Chan C."/>
        </authorList>
    </citation>
    <scope>NUCLEOTIDE SEQUENCE [LARGE SCALE GENOMIC DNA]</scope>
</reference>
<evidence type="ECO:0000256" key="1">
    <source>
        <dbReference type="SAM" id="MobiDB-lite"/>
    </source>
</evidence>
<feature type="compositionally biased region" description="Basic and acidic residues" evidence="1">
    <location>
        <begin position="18"/>
        <end position="34"/>
    </location>
</feature>
<feature type="region of interest" description="Disordered" evidence="1">
    <location>
        <begin position="99"/>
        <end position="130"/>
    </location>
</feature>